<dbReference type="Proteomes" id="UP001315278">
    <property type="component" value="Unassembled WGS sequence"/>
</dbReference>
<accession>A0ABS5FDR1</accession>
<sequence length="106" mass="11936">MGGSAKINTTHAEAYLVQLAKHWSHRFPDLTWNETRAEIPFAAGPCTVSSEKNVLTIAPALRYSECDLDVTWNEEMIRSHLPQLKRSSSQRLLLAGSGRCCHTNRR</sequence>
<gene>
    <name evidence="1" type="ORF">JQ615_05955</name>
</gene>
<dbReference type="InterPro" id="IPR014543">
    <property type="entry name" value="UCP028291"/>
</dbReference>
<protein>
    <submittedName>
        <fullName evidence="1">DUF2218 domain-containing protein</fullName>
    </submittedName>
</protein>
<dbReference type="Gene3D" id="3.30.310.50">
    <property type="entry name" value="Alpha-D-phosphohexomutase, C-terminal domain"/>
    <property type="match status" value="1"/>
</dbReference>
<dbReference type="EMBL" id="JAFCJH010000004">
    <property type="protein sequence ID" value="MBR0794931.1"/>
    <property type="molecule type" value="Genomic_DNA"/>
</dbReference>
<reference evidence="2" key="1">
    <citation type="journal article" date="2021" name="ISME J.">
        <title>Evolutionary origin and ecological implication of a unique nif island in free-living Bradyrhizobium lineages.</title>
        <authorList>
            <person name="Tao J."/>
        </authorList>
    </citation>
    <scope>NUCLEOTIDE SEQUENCE [LARGE SCALE GENOMIC DNA]</scope>
    <source>
        <strain evidence="2">SZCCT0434</strain>
    </source>
</reference>
<keyword evidence="2" id="KW-1185">Reference proteome</keyword>
<name>A0ABS5FDR1_9BRAD</name>
<proteinExistence type="predicted"/>
<comment type="caution">
    <text evidence="1">The sequence shown here is derived from an EMBL/GenBank/DDBJ whole genome shotgun (WGS) entry which is preliminary data.</text>
</comment>
<evidence type="ECO:0000313" key="2">
    <source>
        <dbReference type="Proteomes" id="UP001315278"/>
    </source>
</evidence>
<evidence type="ECO:0000313" key="1">
    <source>
        <dbReference type="EMBL" id="MBR0794931.1"/>
    </source>
</evidence>
<dbReference type="Pfam" id="PF09981">
    <property type="entry name" value="DUF2218"/>
    <property type="match status" value="1"/>
</dbReference>
<organism evidence="1 2">
    <name type="scientific">Bradyrhizobium jicamae</name>
    <dbReference type="NCBI Taxonomy" id="280332"/>
    <lineage>
        <taxon>Bacteria</taxon>
        <taxon>Pseudomonadati</taxon>
        <taxon>Pseudomonadota</taxon>
        <taxon>Alphaproteobacteria</taxon>
        <taxon>Hyphomicrobiales</taxon>
        <taxon>Nitrobacteraceae</taxon>
        <taxon>Bradyrhizobium</taxon>
    </lineage>
</organism>
<dbReference type="RefSeq" id="WP_212491989.1">
    <property type="nucleotide sequence ID" value="NZ_JAFCJH010000004.1"/>
</dbReference>